<proteinExistence type="predicted"/>
<dbReference type="EMBL" id="AWWV01009955">
    <property type="protein sequence ID" value="OMO82768.1"/>
    <property type="molecule type" value="Genomic_DNA"/>
</dbReference>
<keyword evidence="2" id="KW-1185">Reference proteome</keyword>
<dbReference type="AlphaFoldDB" id="A0A1R3IJJ4"/>
<evidence type="ECO:0000313" key="2">
    <source>
        <dbReference type="Proteomes" id="UP000188268"/>
    </source>
</evidence>
<dbReference type="Proteomes" id="UP000188268">
    <property type="component" value="Unassembled WGS sequence"/>
</dbReference>
<organism evidence="1 2">
    <name type="scientific">Corchorus capsularis</name>
    <name type="common">Jute</name>
    <dbReference type="NCBI Taxonomy" id="210143"/>
    <lineage>
        <taxon>Eukaryota</taxon>
        <taxon>Viridiplantae</taxon>
        <taxon>Streptophyta</taxon>
        <taxon>Embryophyta</taxon>
        <taxon>Tracheophyta</taxon>
        <taxon>Spermatophyta</taxon>
        <taxon>Magnoliopsida</taxon>
        <taxon>eudicotyledons</taxon>
        <taxon>Gunneridae</taxon>
        <taxon>Pentapetalae</taxon>
        <taxon>rosids</taxon>
        <taxon>malvids</taxon>
        <taxon>Malvales</taxon>
        <taxon>Malvaceae</taxon>
        <taxon>Grewioideae</taxon>
        <taxon>Apeibeae</taxon>
        <taxon>Corchorus</taxon>
    </lineage>
</organism>
<accession>A0A1R3IJJ4</accession>
<gene>
    <name evidence="1" type="ORF">CCACVL1_11767</name>
</gene>
<reference evidence="1 2" key="1">
    <citation type="submission" date="2013-09" db="EMBL/GenBank/DDBJ databases">
        <title>Corchorus capsularis genome sequencing.</title>
        <authorList>
            <person name="Alam M."/>
            <person name="Haque M.S."/>
            <person name="Islam M.S."/>
            <person name="Emdad E.M."/>
            <person name="Islam M.M."/>
            <person name="Ahmed B."/>
            <person name="Halim A."/>
            <person name="Hossen Q.M.M."/>
            <person name="Hossain M.Z."/>
            <person name="Ahmed R."/>
            <person name="Khan M.M."/>
            <person name="Islam R."/>
            <person name="Rashid M.M."/>
            <person name="Khan S.A."/>
            <person name="Rahman M.S."/>
            <person name="Alam M."/>
        </authorList>
    </citation>
    <scope>NUCLEOTIDE SEQUENCE [LARGE SCALE GENOMIC DNA]</scope>
    <source>
        <strain evidence="2">cv. CVL-1</strain>
        <tissue evidence="1">Whole seedling</tissue>
    </source>
</reference>
<dbReference type="Gramene" id="OMO82768">
    <property type="protein sequence ID" value="OMO82768"/>
    <property type="gene ID" value="CCACVL1_11767"/>
</dbReference>
<name>A0A1R3IJJ4_COCAP</name>
<evidence type="ECO:0000313" key="1">
    <source>
        <dbReference type="EMBL" id="OMO82768.1"/>
    </source>
</evidence>
<comment type="caution">
    <text evidence="1">The sequence shown here is derived from an EMBL/GenBank/DDBJ whole genome shotgun (WGS) entry which is preliminary data.</text>
</comment>
<protein>
    <submittedName>
        <fullName evidence="1">Uncharacterized protein</fullName>
    </submittedName>
</protein>
<sequence>MVEKVVVPMQKRKGGEMGVVLWGRKCHVGTTVVSMAKTEKGA</sequence>